<evidence type="ECO:0000313" key="4">
    <source>
        <dbReference type="Proteomes" id="UP000541558"/>
    </source>
</evidence>
<dbReference type="PROSITE" id="PS00028">
    <property type="entry name" value="ZINC_FINGER_C2H2_1"/>
    <property type="match status" value="2"/>
</dbReference>
<evidence type="ECO:0000313" key="3">
    <source>
        <dbReference type="EMBL" id="KAF5328891.1"/>
    </source>
</evidence>
<dbReference type="InterPro" id="IPR013087">
    <property type="entry name" value="Znf_C2H2_type"/>
</dbReference>
<protein>
    <recommendedName>
        <fullName evidence="2">C2H2-type domain-containing protein</fullName>
    </recommendedName>
</protein>
<comment type="caution">
    <text evidence="3">The sequence shown here is derived from an EMBL/GenBank/DDBJ whole genome shotgun (WGS) entry which is preliminary data.</text>
</comment>
<dbReference type="Proteomes" id="UP000541558">
    <property type="component" value="Unassembled WGS sequence"/>
</dbReference>
<dbReference type="AlphaFoldDB" id="A0A8H5BTQ1"/>
<organism evidence="3 4">
    <name type="scientific">Ephemerocybe angulata</name>
    <dbReference type="NCBI Taxonomy" id="980116"/>
    <lineage>
        <taxon>Eukaryota</taxon>
        <taxon>Fungi</taxon>
        <taxon>Dikarya</taxon>
        <taxon>Basidiomycota</taxon>
        <taxon>Agaricomycotina</taxon>
        <taxon>Agaricomycetes</taxon>
        <taxon>Agaricomycetidae</taxon>
        <taxon>Agaricales</taxon>
        <taxon>Agaricineae</taxon>
        <taxon>Psathyrellaceae</taxon>
        <taxon>Ephemerocybe</taxon>
    </lineage>
</organism>
<dbReference type="InterPro" id="IPR039258">
    <property type="entry name" value="ZNF511"/>
</dbReference>
<gene>
    <name evidence="3" type="ORF">D9611_014263</name>
</gene>
<dbReference type="SMART" id="SM00355">
    <property type="entry name" value="ZnF_C2H2"/>
    <property type="match status" value="2"/>
</dbReference>
<dbReference type="EMBL" id="JAACJK010000125">
    <property type="protein sequence ID" value="KAF5328891.1"/>
    <property type="molecule type" value="Genomic_DNA"/>
</dbReference>
<proteinExistence type="predicted"/>
<evidence type="ECO:0000259" key="2">
    <source>
        <dbReference type="PROSITE" id="PS00028"/>
    </source>
</evidence>
<feature type="compositionally biased region" description="Acidic residues" evidence="1">
    <location>
        <begin position="223"/>
        <end position="248"/>
    </location>
</feature>
<feature type="compositionally biased region" description="Low complexity" evidence="1">
    <location>
        <begin position="19"/>
        <end position="35"/>
    </location>
</feature>
<feature type="region of interest" description="Disordered" evidence="1">
    <location>
        <begin position="1"/>
        <end position="55"/>
    </location>
</feature>
<evidence type="ECO:0000256" key="1">
    <source>
        <dbReference type="SAM" id="MobiDB-lite"/>
    </source>
</evidence>
<dbReference type="PANTHER" id="PTHR21354:SF0">
    <property type="entry name" value="ZINC FINGER PROTEIN 511"/>
    <property type="match status" value="1"/>
</dbReference>
<dbReference type="PANTHER" id="PTHR21354">
    <property type="entry name" value="ZINC FINGER PROTEIN 511"/>
    <property type="match status" value="1"/>
</dbReference>
<feature type="domain" description="C2H2-type" evidence="2">
    <location>
        <begin position="93"/>
        <end position="116"/>
    </location>
</feature>
<feature type="compositionally biased region" description="Low complexity" evidence="1">
    <location>
        <begin position="288"/>
        <end position="299"/>
    </location>
</feature>
<accession>A0A8H5BTQ1</accession>
<dbReference type="OrthoDB" id="18440at2759"/>
<feature type="compositionally biased region" description="Polar residues" evidence="1">
    <location>
        <begin position="1"/>
        <end position="12"/>
    </location>
</feature>
<feature type="compositionally biased region" description="Polar residues" evidence="1">
    <location>
        <begin position="252"/>
        <end position="273"/>
    </location>
</feature>
<feature type="domain" description="C2H2-type" evidence="2">
    <location>
        <begin position="133"/>
        <end position="156"/>
    </location>
</feature>
<sequence>MSSTASFHPVQTTKRHRTSSQSSGSSSGNGPSRSGVANKASRISPPAEEGEEASAATHPLLCTLPPTCNHKPTPLANTKELESHYATYHAHVCEQQGCGCVFPDARLLELHQTENHDPLAAMRKERGDKIFACHLASCPKLFANPKGRRLHLISAHGYPKEYFFAVTNKGVGGLLKKWGEGASMVRGKWTPREPATTTGPDAAPQQVVDRSTMRGSATSSGMDVDDDDESDSDEEEAEEDPLDDDDEVVLVTSSRTPDIKAFTTSKTESNRMNLDQDPEATPRPYANSSLPPIHSIPPSRTADPASASADKLAAGLSTLSLVPPSEEESQVINHTRGSPVLDRKLPLSYRRTLVLLEPEVEYLLVREGDSRVIVGVEGQYQIQAQIAKVVEGGMGGVEDVGGDVVAEEGEERVTRMDL</sequence>
<reference evidence="3 4" key="1">
    <citation type="journal article" date="2020" name="ISME J.">
        <title>Uncovering the hidden diversity of litter-decomposition mechanisms in mushroom-forming fungi.</title>
        <authorList>
            <person name="Floudas D."/>
            <person name="Bentzer J."/>
            <person name="Ahren D."/>
            <person name="Johansson T."/>
            <person name="Persson P."/>
            <person name="Tunlid A."/>
        </authorList>
    </citation>
    <scope>NUCLEOTIDE SEQUENCE [LARGE SCALE GENOMIC DNA]</scope>
    <source>
        <strain evidence="3 4">CBS 175.51</strain>
    </source>
</reference>
<name>A0A8H5BTQ1_9AGAR</name>
<keyword evidence="4" id="KW-1185">Reference proteome</keyword>
<feature type="region of interest" description="Disordered" evidence="1">
    <location>
        <begin position="186"/>
        <end position="306"/>
    </location>
</feature>